<dbReference type="RefSeq" id="WP_171837268.1">
    <property type="nucleotide sequence ID" value="NZ_CP053708.1"/>
</dbReference>
<dbReference type="Proteomes" id="UP000500767">
    <property type="component" value="Chromosome"/>
</dbReference>
<protein>
    <recommendedName>
        <fullName evidence="5">Pseudouridine synthase</fullName>
        <ecNumber evidence="5">5.4.99.-</ecNumber>
    </recommendedName>
</protein>
<dbReference type="GO" id="GO:0000455">
    <property type="term" value="P:enzyme-directed rRNA pseudouridine synthesis"/>
    <property type="evidence" value="ECO:0007669"/>
    <property type="project" value="TreeGrafter"/>
</dbReference>
<dbReference type="Gene3D" id="3.30.2350.10">
    <property type="entry name" value="Pseudouridine synthase"/>
    <property type="match status" value="1"/>
</dbReference>
<dbReference type="Gene3D" id="3.10.290.10">
    <property type="entry name" value="RNA-binding S4 domain"/>
    <property type="match status" value="1"/>
</dbReference>
<evidence type="ECO:0000256" key="1">
    <source>
        <dbReference type="ARBA" id="ARBA00010876"/>
    </source>
</evidence>
<feature type="active site" evidence="3">
    <location>
        <position position="155"/>
    </location>
</feature>
<feature type="domain" description="RNA-binding S4" evidence="6">
    <location>
        <begin position="29"/>
        <end position="86"/>
    </location>
</feature>
<reference evidence="7 8" key="1">
    <citation type="journal article" date="2014" name="World J. Microbiol. Biotechnol.">
        <title>Biodiversity and physiological characteristics of Antarctic and Arctic lichens-associated bacteria.</title>
        <authorList>
            <person name="Lee Y.M."/>
            <person name="Kim E.H."/>
            <person name="Lee H.K."/>
            <person name="Hong S.G."/>
        </authorList>
    </citation>
    <scope>NUCLEOTIDE SEQUENCE [LARGE SCALE GENOMIC DNA]</scope>
    <source>
        <strain evidence="7 8">PAMC 26569</strain>
    </source>
</reference>
<organism evidence="7 8">
    <name type="scientific">Lichenicola cladoniae</name>
    <dbReference type="NCBI Taxonomy" id="1484109"/>
    <lineage>
        <taxon>Bacteria</taxon>
        <taxon>Pseudomonadati</taxon>
        <taxon>Pseudomonadota</taxon>
        <taxon>Alphaproteobacteria</taxon>
        <taxon>Acetobacterales</taxon>
        <taxon>Acetobacteraceae</taxon>
        <taxon>Lichenicola</taxon>
    </lineage>
</organism>
<dbReference type="AlphaFoldDB" id="A0A6M8HQ45"/>
<comment type="similarity">
    <text evidence="1 5">Belongs to the pseudouridine synthase RluA family.</text>
</comment>
<evidence type="ECO:0000313" key="7">
    <source>
        <dbReference type="EMBL" id="QKE90417.1"/>
    </source>
</evidence>
<evidence type="ECO:0000256" key="5">
    <source>
        <dbReference type="RuleBase" id="RU362028"/>
    </source>
</evidence>
<dbReference type="GO" id="GO:0003723">
    <property type="term" value="F:RNA binding"/>
    <property type="evidence" value="ECO:0007669"/>
    <property type="project" value="UniProtKB-KW"/>
</dbReference>
<keyword evidence="4" id="KW-0694">RNA-binding</keyword>
<dbReference type="CDD" id="cd02869">
    <property type="entry name" value="PseudoU_synth_RluA_like"/>
    <property type="match status" value="1"/>
</dbReference>
<dbReference type="PROSITE" id="PS50889">
    <property type="entry name" value="S4"/>
    <property type="match status" value="1"/>
</dbReference>
<dbReference type="InterPro" id="IPR006224">
    <property type="entry name" value="PsdUridine_synth_RluA-like_CS"/>
</dbReference>
<comment type="function">
    <text evidence="5">Responsible for synthesis of pseudouridine from uracil.</text>
</comment>
<dbReference type="InterPro" id="IPR050188">
    <property type="entry name" value="RluA_PseudoU_synthase"/>
</dbReference>
<proteinExistence type="inferred from homology"/>
<dbReference type="NCBIfam" id="TIGR00005">
    <property type="entry name" value="rluA_subfam"/>
    <property type="match status" value="1"/>
</dbReference>
<dbReference type="PROSITE" id="PS01129">
    <property type="entry name" value="PSI_RLU"/>
    <property type="match status" value="1"/>
</dbReference>
<evidence type="ECO:0000259" key="6">
    <source>
        <dbReference type="SMART" id="SM00363"/>
    </source>
</evidence>
<dbReference type="Pfam" id="PF01479">
    <property type="entry name" value="S4"/>
    <property type="match status" value="1"/>
</dbReference>
<dbReference type="GO" id="GO:0120159">
    <property type="term" value="F:rRNA pseudouridine synthase activity"/>
    <property type="evidence" value="ECO:0007669"/>
    <property type="project" value="UniProtKB-ARBA"/>
</dbReference>
<keyword evidence="8" id="KW-1185">Reference proteome</keyword>
<evidence type="ECO:0000256" key="2">
    <source>
        <dbReference type="ARBA" id="ARBA00023235"/>
    </source>
</evidence>
<keyword evidence="2 5" id="KW-0413">Isomerase</keyword>
<dbReference type="InterPro" id="IPR006225">
    <property type="entry name" value="PsdUridine_synth_RluC/D"/>
</dbReference>
<dbReference type="SUPFAM" id="SSF55174">
    <property type="entry name" value="Alpha-L RNA-binding motif"/>
    <property type="match status" value="1"/>
</dbReference>
<dbReference type="Pfam" id="PF00849">
    <property type="entry name" value="PseudoU_synth_2"/>
    <property type="match status" value="1"/>
</dbReference>
<dbReference type="KEGG" id="lck:HN018_10565"/>
<gene>
    <name evidence="7" type="ORF">HN018_10565</name>
</gene>
<dbReference type="PANTHER" id="PTHR21600">
    <property type="entry name" value="MITOCHONDRIAL RNA PSEUDOURIDINE SYNTHASE"/>
    <property type="match status" value="1"/>
</dbReference>
<accession>A0A6M8HQ45</accession>
<dbReference type="InterPro" id="IPR036986">
    <property type="entry name" value="S4_RNA-bd_sf"/>
</dbReference>
<evidence type="ECO:0000256" key="4">
    <source>
        <dbReference type="PROSITE-ProRule" id="PRU00182"/>
    </source>
</evidence>
<sequence>MTPSNTTPPPPGALSNIVTLAVTEDEAEIRLDRWFRRHYPFLTQGALQKLCRTGQVKVDGKRAETSTRLQPGQMVRVPPIPNANKPAPIVIAVNAQDAKELGRMVVYRDDHVIVLNKPSGLAVQGGPGITRHVDGMLEALREGSEHRPRLVHRIDRDTSGLLLLARTPGTAAKLAASFRTREVRKTYWAVVAGRPVPAEGVIDMPLARLGSGPGALTIAADRGDEDAAYAITEYVVRDAAARRLSWLELSPLTGRTHQLRVHCEALGTPILGDPKYGGEAAHMEGFEDRLHLHARSLELPHPSGGTLTVTAELSSHMKETFKILGFEAGVTPAARRS</sequence>
<dbReference type="SMART" id="SM00363">
    <property type="entry name" value="S4"/>
    <property type="match status" value="1"/>
</dbReference>
<dbReference type="CDD" id="cd00165">
    <property type="entry name" value="S4"/>
    <property type="match status" value="1"/>
</dbReference>
<dbReference type="InterPro" id="IPR020103">
    <property type="entry name" value="PsdUridine_synth_cat_dom_sf"/>
</dbReference>
<dbReference type="InterPro" id="IPR006145">
    <property type="entry name" value="PsdUridine_synth_RsuA/RluA"/>
</dbReference>
<dbReference type="SUPFAM" id="SSF55120">
    <property type="entry name" value="Pseudouridine synthase"/>
    <property type="match status" value="1"/>
</dbReference>
<name>A0A6M8HQ45_9PROT</name>
<dbReference type="InterPro" id="IPR002942">
    <property type="entry name" value="S4_RNA-bd"/>
</dbReference>
<comment type="catalytic activity">
    <reaction evidence="5">
        <text>a uridine in RNA = a pseudouridine in RNA</text>
        <dbReference type="Rhea" id="RHEA:48348"/>
        <dbReference type="Rhea" id="RHEA-COMP:12068"/>
        <dbReference type="Rhea" id="RHEA-COMP:12069"/>
        <dbReference type="ChEBI" id="CHEBI:65314"/>
        <dbReference type="ChEBI" id="CHEBI:65315"/>
    </reaction>
</comment>
<evidence type="ECO:0000256" key="3">
    <source>
        <dbReference type="PIRSR" id="PIRSR606225-1"/>
    </source>
</evidence>
<dbReference type="PANTHER" id="PTHR21600:SF87">
    <property type="entry name" value="RNA PSEUDOURIDYLATE SYNTHASE DOMAIN-CONTAINING PROTEIN 1"/>
    <property type="match status" value="1"/>
</dbReference>
<dbReference type="EC" id="5.4.99.-" evidence="5"/>
<evidence type="ECO:0000313" key="8">
    <source>
        <dbReference type="Proteomes" id="UP000500767"/>
    </source>
</evidence>
<dbReference type="EMBL" id="CP053708">
    <property type="protein sequence ID" value="QKE90417.1"/>
    <property type="molecule type" value="Genomic_DNA"/>
</dbReference>